<accession>A0A0R1KIV1</accession>
<dbReference type="SUPFAM" id="SSF52799">
    <property type="entry name" value="(Phosphotyrosine protein) phosphatases II"/>
    <property type="match status" value="1"/>
</dbReference>
<dbReference type="PROSITE" id="PS00383">
    <property type="entry name" value="TYR_PHOSPHATASE_1"/>
    <property type="match status" value="1"/>
</dbReference>
<dbReference type="Pfam" id="PF13350">
    <property type="entry name" value="Y_phosphatase3"/>
    <property type="match status" value="1"/>
</dbReference>
<dbReference type="Proteomes" id="UP000051248">
    <property type="component" value="Unassembled WGS sequence"/>
</dbReference>
<dbReference type="STRING" id="1423775.FD03_GL001294"/>
<dbReference type="AlphaFoldDB" id="A0A0R1KIV1"/>
<proteinExistence type="inferred from homology"/>
<evidence type="ECO:0000313" key="3">
    <source>
        <dbReference type="Proteomes" id="UP000051248"/>
    </source>
</evidence>
<dbReference type="PANTHER" id="PTHR31126:SF1">
    <property type="entry name" value="TYROSINE SPECIFIC PROTEIN PHOSPHATASES DOMAIN-CONTAINING PROTEIN"/>
    <property type="match status" value="1"/>
</dbReference>
<dbReference type="PANTHER" id="PTHR31126">
    <property type="entry name" value="TYROSINE-PROTEIN PHOSPHATASE"/>
    <property type="match status" value="1"/>
</dbReference>
<dbReference type="RefSeq" id="WP_025024971.1">
    <property type="nucleotide sequence ID" value="NZ_AZDZ01000019.1"/>
</dbReference>
<evidence type="ECO:0000256" key="1">
    <source>
        <dbReference type="ARBA" id="ARBA00009580"/>
    </source>
</evidence>
<dbReference type="InterPro" id="IPR026893">
    <property type="entry name" value="Tyr/Ser_Pase_IphP-type"/>
</dbReference>
<name>A0A0R1KIV1_9LACO</name>
<sequence>MDNATKQSHRILDLEKGRNFRELGGYKTTDGHTIKYHKVLRSAGLGDLTDKDINFLSNYGLKTDIDFRSKDEAEKKPDRIPTGTKYLSLPVFKEDETEASKIQGTSIPDLDYVPIDGYNHMLDAYLDMINGEQAKTAYQNFFGELLGNETDNEVLLFHCSAGKDRTGMGAFFLMSALGVPMTTIKDDYLLTNKASKSYIDNLLSEVLEHEPSLVDTIKALMTVNINYLNTAEKAIKETSGSIDNYIKDELKVSSSDIKDLKKIYLA</sequence>
<reference evidence="2 3" key="1">
    <citation type="journal article" date="2015" name="Genome Announc.">
        <title>Expanding the biotechnology potential of lactobacilli through comparative genomics of 213 strains and associated genera.</title>
        <authorList>
            <person name="Sun Z."/>
            <person name="Harris H.M."/>
            <person name="McCann A."/>
            <person name="Guo C."/>
            <person name="Argimon S."/>
            <person name="Zhang W."/>
            <person name="Yang X."/>
            <person name="Jeffery I.B."/>
            <person name="Cooney J.C."/>
            <person name="Kagawa T.F."/>
            <person name="Liu W."/>
            <person name="Song Y."/>
            <person name="Salvetti E."/>
            <person name="Wrobel A."/>
            <person name="Rasinkangas P."/>
            <person name="Parkhill J."/>
            <person name="Rea M.C."/>
            <person name="O'Sullivan O."/>
            <person name="Ritari J."/>
            <person name="Douillard F.P."/>
            <person name="Paul Ross R."/>
            <person name="Yang R."/>
            <person name="Briner A.E."/>
            <person name="Felis G.E."/>
            <person name="de Vos W.M."/>
            <person name="Barrangou R."/>
            <person name="Klaenhammer T.R."/>
            <person name="Caufield P.W."/>
            <person name="Cui Y."/>
            <person name="Zhang H."/>
            <person name="O'Toole P.W."/>
        </authorList>
    </citation>
    <scope>NUCLEOTIDE SEQUENCE [LARGE SCALE GENOMIC DNA]</scope>
    <source>
        <strain evidence="2 3">DSM 19682</strain>
    </source>
</reference>
<dbReference type="eggNOG" id="COG2365">
    <property type="taxonomic scope" value="Bacteria"/>
</dbReference>
<protein>
    <submittedName>
        <fullName evidence="2">Serine tyrosine protein phosphatase</fullName>
    </submittedName>
</protein>
<comment type="similarity">
    <text evidence="1">Belongs to the protein-tyrosine phosphatase family.</text>
</comment>
<dbReference type="GO" id="GO:0004721">
    <property type="term" value="F:phosphoprotein phosphatase activity"/>
    <property type="evidence" value="ECO:0007669"/>
    <property type="project" value="InterPro"/>
</dbReference>
<keyword evidence="3" id="KW-1185">Reference proteome</keyword>
<dbReference type="EMBL" id="AZDZ01000019">
    <property type="protein sequence ID" value="KRK78935.1"/>
    <property type="molecule type" value="Genomic_DNA"/>
</dbReference>
<dbReference type="InterPro" id="IPR016130">
    <property type="entry name" value="Tyr_Pase_AS"/>
</dbReference>
<organism evidence="2 3">
    <name type="scientific">Companilactobacillus nodensis DSM 19682 = JCM 14932 = NBRC 107160</name>
    <dbReference type="NCBI Taxonomy" id="1423775"/>
    <lineage>
        <taxon>Bacteria</taxon>
        <taxon>Bacillati</taxon>
        <taxon>Bacillota</taxon>
        <taxon>Bacilli</taxon>
        <taxon>Lactobacillales</taxon>
        <taxon>Lactobacillaceae</taxon>
        <taxon>Companilactobacillus</taxon>
    </lineage>
</organism>
<evidence type="ECO:0000313" key="2">
    <source>
        <dbReference type="EMBL" id="KRK78935.1"/>
    </source>
</evidence>
<dbReference type="Gene3D" id="3.90.190.10">
    <property type="entry name" value="Protein tyrosine phosphatase superfamily"/>
    <property type="match status" value="1"/>
</dbReference>
<dbReference type="OrthoDB" id="1188001at2"/>
<dbReference type="InterPro" id="IPR029021">
    <property type="entry name" value="Prot-tyrosine_phosphatase-like"/>
</dbReference>
<gene>
    <name evidence="2" type="ORF">FD03_GL001294</name>
</gene>
<dbReference type="PATRIC" id="fig|1423775.4.peg.1324"/>
<comment type="caution">
    <text evidence="2">The sequence shown here is derived from an EMBL/GenBank/DDBJ whole genome shotgun (WGS) entry which is preliminary data.</text>
</comment>